<name>A0A1G2QBY6_9BACT</name>
<dbReference type="Pfam" id="PF01420">
    <property type="entry name" value="Methylase_S"/>
    <property type="match status" value="2"/>
</dbReference>
<dbReference type="GO" id="GO:0003677">
    <property type="term" value="F:DNA binding"/>
    <property type="evidence" value="ECO:0007669"/>
    <property type="project" value="UniProtKB-KW"/>
</dbReference>
<organism evidence="5 6">
    <name type="scientific">Candidatus Vogelbacteria bacterium GWA1_51_14</name>
    <dbReference type="NCBI Taxonomy" id="1802435"/>
    <lineage>
        <taxon>Bacteria</taxon>
        <taxon>Candidatus Vogeliibacteriota</taxon>
    </lineage>
</organism>
<dbReference type="Proteomes" id="UP000176494">
    <property type="component" value="Unassembled WGS sequence"/>
</dbReference>
<dbReference type="AlphaFoldDB" id="A0A1G2QBY6"/>
<evidence type="ECO:0000256" key="3">
    <source>
        <dbReference type="ARBA" id="ARBA00023125"/>
    </source>
</evidence>
<evidence type="ECO:0000313" key="5">
    <source>
        <dbReference type="EMBL" id="OHA57512.1"/>
    </source>
</evidence>
<keyword evidence="2" id="KW-0680">Restriction system</keyword>
<sequence length="319" mass="36634">MKLTKLSNLFEIKYGVNLELINLEETQAISDESVCFVSRTESNNGVSAFVKKQDGVMPIPGNTLTVAVGGSVLSTFLQPYNYYSGRDLYFLTPKKDMTERELIYYSICLKRNKYKYNYGRQANKTLKDILVPEDVPERFKNLKIDNLDTKSLNSPERMLHHEDWQWFKLSDLFTLERGKCGSAEKLLEKGNEISYVGAKKEDNGFMYKVVRDENYVTKSNCIVFIGDGQGSVGYSTYQEADFIGSTTLSMGRNDNLNKYNAIFIITLLDKERFKYSFGRKWNGEKLKNTKIKLPANKDGSPDWQFMEDYIKSLPYSASI</sequence>
<dbReference type="InterPro" id="IPR000055">
    <property type="entry name" value="Restrct_endonuc_typeI_TRD"/>
</dbReference>
<evidence type="ECO:0000256" key="1">
    <source>
        <dbReference type="ARBA" id="ARBA00010923"/>
    </source>
</evidence>
<feature type="domain" description="Type I restriction modification DNA specificity" evidence="4">
    <location>
        <begin position="162"/>
        <end position="311"/>
    </location>
</feature>
<dbReference type="InterPro" id="IPR044946">
    <property type="entry name" value="Restrct_endonuc_typeI_TRD_sf"/>
</dbReference>
<dbReference type="GO" id="GO:0009307">
    <property type="term" value="P:DNA restriction-modification system"/>
    <property type="evidence" value="ECO:0007669"/>
    <property type="project" value="UniProtKB-KW"/>
</dbReference>
<gene>
    <name evidence="5" type="ORF">A2114_00090</name>
</gene>
<keyword evidence="3" id="KW-0238">DNA-binding</keyword>
<dbReference type="Gene3D" id="3.90.220.20">
    <property type="entry name" value="DNA methylase specificity domains"/>
    <property type="match status" value="2"/>
</dbReference>
<comment type="caution">
    <text evidence="5">The sequence shown here is derived from an EMBL/GenBank/DDBJ whole genome shotgun (WGS) entry which is preliminary data.</text>
</comment>
<protein>
    <recommendedName>
        <fullName evidence="4">Type I restriction modification DNA specificity domain-containing protein</fullName>
    </recommendedName>
</protein>
<dbReference type="SUPFAM" id="SSF116734">
    <property type="entry name" value="DNA methylase specificity domain"/>
    <property type="match status" value="2"/>
</dbReference>
<comment type="similarity">
    <text evidence="1">Belongs to the type-I restriction system S methylase family.</text>
</comment>
<evidence type="ECO:0000313" key="6">
    <source>
        <dbReference type="Proteomes" id="UP000176494"/>
    </source>
</evidence>
<evidence type="ECO:0000256" key="2">
    <source>
        <dbReference type="ARBA" id="ARBA00022747"/>
    </source>
</evidence>
<feature type="domain" description="Type I restriction modification DNA specificity" evidence="4">
    <location>
        <begin position="32"/>
        <end position="129"/>
    </location>
</feature>
<evidence type="ECO:0000259" key="4">
    <source>
        <dbReference type="Pfam" id="PF01420"/>
    </source>
</evidence>
<dbReference type="EMBL" id="MHTG01000012">
    <property type="protein sequence ID" value="OHA57512.1"/>
    <property type="molecule type" value="Genomic_DNA"/>
</dbReference>
<dbReference type="STRING" id="1802435.A2114_00090"/>
<reference evidence="5 6" key="1">
    <citation type="journal article" date="2016" name="Nat. Commun.">
        <title>Thousands of microbial genomes shed light on interconnected biogeochemical processes in an aquifer system.</title>
        <authorList>
            <person name="Anantharaman K."/>
            <person name="Brown C.T."/>
            <person name="Hug L.A."/>
            <person name="Sharon I."/>
            <person name="Castelle C.J."/>
            <person name="Probst A.J."/>
            <person name="Thomas B.C."/>
            <person name="Singh A."/>
            <person name="Wilkins M.J."/>
            <person name="Karaoz U."/>
            <person name="Brodie E.L."/>
            <person name="Williams K.H."/>
            <person name="Hubbard S.S."/>
            <person name="Banfield J.F."/>
        </authorList>
    </citation>
    <scope>NUCLEOTIDE SEQUENCE [LARGE SCALE GENOMIC DNA]</scope>
</reference>
<accession>A0A1G2QBY6</accession>
<proteinExistence type="inferred from homology"/>